<evidence type="ECO:0000313" key="4">
    <source>
        <dbReference type="EMBL" id="CAK7349125.1"/>
    </source>
</evidence>
<dbReference type="InterPro" id="IPR050898">
    <property type="entry name" value="Plant_acyltransferase"/>
</dbReference>
<reference evidence="4 5" key="1">
    <citation type="submission" date="2024-01" db="EMBL/GenBank/DDBJ databases">
        <authorList>
            <person name="Waweru B."/>
        </authorList>
    </citation>
    <scope>NUCLEOTIDE SEQUENCE [LARGE SCALE GENOMIC DNA]</scope>
</reference>
<evidence type="ECO:0000256" key="3">
    <source>
        <dbReference type="ARBA" id="ARBA00023315"/>
    </source>
</evidence>
<organism evidence="4 5">
    <name type="scientific">Dovyalis caffra</name>
    <dbReference type="NCBI Taxonomy" id="77055"/>
    <lineage>
        <taxon>Eukaryota</taxon>
        <taxon>Viridiplantae</taxon>
        <taxon>Streptophyta</taxon>
        <taxon>Embryophyta</taxon>
        <taxon>Tracheophyta</taxon>
        <taxon>Spermatophyta</taxon>
        <taxon>Magnoliopsida</taxon>
        <taxon>eudicotyledons</taxon>
        <taxon>Gunneridae</taxon>
        <taxon>Pentapetalae</taxon>
        <taxon>rosids</taxon>
        <taxon>fabids</taxon>
        <taxon>Malpighiales</taxon>
        <taxon>Salicaceae</taxon>
        <taxon>Flacourtieae</taxon>
        <taxon>Dovyalis</taxon>
    </lineage>
</organism>
<dbReference type="GO" id="GO:0016746">
    <property type="term" value="F:acyltransferase activity"/>
    <property type="evidence" value="ECO:0007669"/>
    <property type="project" value="UniProtKB-KW"/>
</dbReference>
<accession>A0AAV1SDQ9</accession>
<evidence type="ECO:0000256" key="1">
    <source>
        <dbReference type="ARBA" id="ARBA00009861"/>
    </source>
</evidence>
<proteinExistence type="inferred from homology"/>
<keyword evidence="5" id="KW-1185">Reference proteome</keyword>
<dbReference type="AlphaFoldDB" id="A0AAV1SDQ9"/>
<evidence type="ECO:0000313" key="5">
    <source>
        <dbReference type="Proteomes" id="UP001314170"/>
    </source>
</evidence>
<protein>
    <submittedName>
        <fullName evidence="4">Uncharacterized protein</fullName>
    </submittedName>
</protein>
<sequence length="130" mass="13894">MEHVDFGVPDGHSAASGKLVCRSPGLENILERPLMTAQNMAMEDGTIKSCSNFTVLTAFAWHARSKALQMNPDQASQLVFMVDVRSKLNPPLPKGYCGNGIVISSCLCTAGALIENSLSFAVKPVQNGIE</sequence>
<dbReference type="PANTHER" id="PTHR31147:SF1">
    <property type="entry name" value="ACYL TRANSFERASE 4"/>
    <property type="match status" value="1"/>
</dbReference>
<comment type="caution">
    <text evidence="4">The sequence shown here is derived from an EMBL/GenBank/DDBJ whole genome shotgun (WGS) entry which is preliminary data.</text>
</comment>
<keyword evidence="3" id="KW-0012">Acyltransferase</keyword>
<comment type="similarity">
    <text evidence="1">Belongs to the plant acyltransferase family.</text>
</comment>
<gene>
    <name evidence="4" type="ORF">DCAF_LOCUS21836</name>
</gene>
<dbReference type="Pfam" id="PF02458">
    <property type="entry name" value="Transferase"/>
    <property type="match status" value="1"/>
</dbReference>
<evidence type="ECO:0000256" key="2">
    <source>
        <dbReference type="ARBA" id="ARBA00022679"/>
    </source>
</evidence>
<dbReference type="EMBL" id="CAWUPB010001173">
    <property type="protein sequence ID" value="CAK7349125.1"/>
    <property type="molecule type" value="Genomic_DNA"/>
</dbReference>
<dbReference type="PANTHER" id="PTHR31147">
    <property type="entry name" value="ACYL TRANSFERASE 4"/>
    <property type="match status" value="1"/>
</dbReference>
<dbReference type="Proteomes" id="UP001314170">
    <property type="component" value="Unassembled WGS sequence"/>
</dbReference>
<dbReference type="Gene3D" id="3.30.559.10">
    <property type="entry name" value="Chloramphenicol acetyltransferase-like domain"/>
    <property type="match status" value="1"/>
</dbReference>
<dbReference type="InterPro" id="IPR023213">
    <property type="entry name" value="CAT-like_dom_sf"/>
</dbReference>
<keyword evidence="2" id="KW-0808">Transferase</keyword>
<name>A0AAV1SDQ9_9ROSI</name>